<protein>
    <submittedName>
        <fullName evidence="3">Class D beta-lactamase</fullName>
    </submittedName>
</protein>
<reference evidence="3 4" key="1">
    <citation type="submission" date="2018-12" db="EMBL/GenBank/DDBJ databases">
        <title>bacterium Hansschlegelia zhihuaiae S113.</title>
        <authorList>
            <person name="He J."/>
        </authorList>
    </citation>
    <scope>NUCLEOTIDE SEQUENCE [LARGE SCALE GENOMIC DNA]</scope>
    <source>
        <strain evidence="3 4">S 113</strain>
    </source>
</reference>
<dbReference type="OrthoDB" id="9762883at2"/>
<name>A0A4Q0MJ72_9HYPH</name>
<evidence type="ECO:0000313" key="3">
    <source>
        <dbReference type="EMBL" id="RXF72996.1"/>
    </source>
</evidence>
<dbReference type="GO" id="GO:0008658">
    <property type="term" value="F:penicillin binding"/>
    <property type="evidence" value="ECO:0007669"/>
    <property type="project" value="InterPro"/>
</dbReference>
<sequence length="302" mass="31847">MRESAKRYQTIDPGDGRPPGAIASGATGRREGALRLLTVRPLALACALSVAFAAPQRAGAEGPVDLPSAFGRAFEGVDACVALRDVAPGAGTAVSDRAACERRLPPCATFEFAATVIALDRGVVPDANVPVKRNPPLQADPPEGVNLRDAFRKPVPWVFEEVARRIGSEAFTRALAAMRYGNAEVGDRVERIGRGENANGLVLSAVEQVDFLARLKRGELPTSAESQARTVEIAATERLGDSTVAWKTGACDGAAWAVGWVERSERNVIFASVATGVEPSAADVVARTRRLMSELALVPPAK</sequence>
<dbReference type="InterPro" id="IPR012338">
    <property type="entry name" value="Beta-lactam/transpept-like"/>
</dbReference>
<dbReference type="InterPro" id="IPR001460">
    <property type="entry name" value="PCN-bd_Tpept"/>
</dbReference>
<dbReference type="Gene3D" id="3.40.710.10">
    <property type="entry name" value="DD-peptidase/beta-lactamase superfamily"/>
    <property type="match status" value="1"/>
</dbReference>
<feature type="region of interest" description="Disordered" evidence="1">
    <location>
        <begin position="1"/>
        <end position="24"/>
    </location>
</feature>
<evidence type="ECO:0000313" key="4">
    <source>
        <dbReference type="Proteomes" id="UP000289708"/>
    </source>
</evidence>
<dbReference type="SUPFAM" id="SSF56601">
    <property type="entry name" value="beta-lactamase/transpeptidase-like"/>
    <property type="match status" value="1"/>
</dbReference>
<evidence type="ECO:0000259" key="2">
    <source>
        <dbReference type="Pfam" id="PF00905"/>
    </source>
</evidence>
<accession>A0A4Q0MJ72</accession>
<proteinExistence type="predicted"/>
<dbReference type="EMBL" id="RYFI01000011">
    <property type="protein sequence ID" value="RXF72996.1"/>
    <property type="molecule type" value="Genomic_DNA"/>
</dbReference>
<keyword evidence="4" id="KW-1185">Reference proteome</keyword>
<gene>
    <name evidence="3" type="ORF">EK403_12730</name>
</gene>
<evidence type="ECO:0000256" key="1">
    <source>
        <dbReference type="SAM" id="MobiDB-lite"/>
    </source>
</evidence>
<comment type="caution">
    <text evidence="3">The sequence shown here is derived from an EMBL/GenBank/DDBJ whole genome shotgun (WGS) entry which is preliminary data.</text>
</comment>
<dbReference type="Pfam" id="PF00905">
    <property type="entry name" value="Transpeptidase"/>
    <property type="match status" value="1"/>
</dbReference>
<feature type="domain" description="Penicillin-binding protein transpeptidase" evidence="2">
    <location>
        <begin position="98"/>
        <end position="278"/>
    </location>
</feature>
<dbReference type="Proteomes" id="UP000289708">
    <property type="component" value="Unassembled WGS sequence"/>
</dbReference>
<dbReference type="AlphaFoldDB" id="A0A4Q0MJ72"/>
<organism evidence="3 4">
    <name type="scientific">Hansschlegelia zhihuaiae</name>
    <dbReference type="NCBI Taxonomy" id="405005"/>
    <lineage>
        <taxon>Bacteria</taxon>
        <taxon>Pseudomonadati</taxon>
        <taxon>Pseudomonadota</taxon>
        <taxon>Alphaproteobacteria</taxon>
        <taxon>Hyphomicrobiales</taxon>
        <taxon>Methylopilaceae</taxon>
        <taxon>Hansschlegelia</taxon>
    </lineage>
</organism>